<evidence type="ECO:0000259" key="2">
    <source>
        <dbReference type="Pfam" id="PF02617"/>
    </source>
</evidence>
<comment type="subunit">
    <text evidence="1">Binds to the N-terminal domain of the chaperone ClpA.</text>
</comment>
<protein>
    <recommendedName>
        <fullName evidence="1">ATP-dependent Clp protease adapter protein ClpS</fullName>
    </recommendedName>
</protein>
<dbReference type="Proteomes" id="UP000036027">
    <property type="component" value="Unassembled WGS sequence"/>
</dbReference>
<dbReference type="PANTHER" id="PTHR33473:SF19">
    <property type="entry name" value="ATP-DEPENDENT CLP PROTEASE ADAPTER PROTEIN CLPS"/>
    <property type="match status" value="1"/>
</dbReference>
<comment type="function">
    <text evidence="1">Involved in the modulation of the specificity of the ClpAP-mediated ATP-dependent protein degradation.</text>
</comment>
<dbReference type="AlphaFoldDB" id="A0A0J0YQG4"/>
<evidence type="ECO:0000313" key="3">
    <source>
        <dbReference type="EMBL" id="KLT72369.1"/>
    </source>
</evidence>
<dbReference type="HAMAP" id="MF_00302">
    <property type="entry name" value="ClpS"/>
    <property type="match status" value="1"/>
</dbReference>
<dbReference type="InterPro" id="IPR003769">
    <property type="entry name" value="ClpS_core"/>
</dbReference>
<dbReference type="GO" id="GO:0008233">
    <property type="term" value="F:peptidase activity"/>
    <property type="evidence" value="ECO:0007669"/>
    <property type="project" value="UniProtKB-KW"/>
</dbReference>
<name>A0A0J0YQG4_9NEIS</name>
<dbReference type="EMBL" id="JTDO01000014">
    <property type="protein sequence ID" value="KLT72369.1"/>
    <property type="molecule type" value="Genomic_DNA"/>
</dbReference>
<dbReference type="GO" id="GO:0030163">
    <property type="term" value="P:protein catabolic process"/>
    <property type="evidence" value="ECO:0007669"/>
    <property type="project" value="InterPro"/>
</dbReference>
<keyword evidence="3" id="KW-0645">Protease</keyword>
<proteinExistence type="inferred from homology"/>
<dbReference type="InterPro" id="IPR022935">
    <property type="entry name" value="ClpS"/>
</dbReference>
<dbReference type="PANTHER" id="PTHR33473">
    <property type="entry name" value="ATP-DEPENDENT CLP PROTEASE ADAPTER PROTEIN CLPS1, CHLOROPLASTIC"/>
    <property type="match status" value="1"/>
</dbReference>
<dbReference type="Gene3D" id="3.30.1390.10">
    <property type="match status" value="1"/>
</dbReference>
<dbReference type="NCBIfam" id="NF000672">
    <property type="entry name" value="PRK00033.1-5"/>
    <property type="match status" value="1"/>
</dbReference>
<evidence type="ECO:0000256" key="1">
    <source>
        <dbReference type="HAMAP-Rule" id="MF_00302"/>
    </source>
</evidence>
<comment type="similarity">
    <text evidence="1">Belongs to the ClpS family.</text>
</comment>
<dbReference type="SUPFAM" id="SSF54736">
    <property type="entry name" value="ClpS-like"/>
    <property type="match status" value="1"/>
</dbReference>
<reference evidence="3 4" key="1">
    <citation type="submission" date="2014-11" db="EMBL/GenBank/DDBJ databases">
        <title>Genome of a novel goose pathogen.</title>
        <authorList>
            <person name="Hansen C.M."/>
            <person name="Hueffer K."/>
            <person name="Choi S.C."/>
        </authorList>
    </citation>
    <scope>NUCLEOTIDE SEQUENCE [LARGE SCALE GENOMIC DNA]</scope>
    <source>
        <strain evidence="3 4">KH1503</strain>
    </source>
</reference>
<gene>
    <name evidence="1" type="primary">clpS</name>
    <name evidence="3" type="ORF">PL75_08835</name>
</gene>
<sequence>MRTSGQGTPQVKDADAKLTPPKKYGVFLVNDDYTPMDFVVKILTEVFLLAENRAVAIMLMVHHEGKGLCGVYTRDIAETKKQQVMQRARREEYPLMCTVEEV</sequence>
<dbReference type="STRING" id="1470200.PL75_08835"/>
<dbReference type="GO" id="GO:0006508">
    <property type="term" value="P:proteolysis"/>
    <property type="evidence" value="ECO:0007669"/>
    <property type="project" value="UniProtKB-UniRule"/>
</dbReference>
<dbReference type="FunFam" id="3.30.1390.10:FF:000002">
    <property type="entry name" value="ATP-dependent Clp protease adapter protein ClpS"/>
    <property type="match status" value="1"/>
</dbReference>
<feature type="domain" description="Adaptor protein ClpS core" evidence="2">
    <location>
        <begin position="20"/>
        <end position="98"/>
    </location>
</feature>
<dbReference type="InterPro" id="IPR014719">
    <property type="entry name" value="Ribosomal_bL12_C/ClpS-like"/>
</dbReference>
<dbReference type="PATRIC" id="fig|1470200.3.peg.711"/>
<keyword evidence="3" id="KW-0378">Hydrolase</keyword>
<comment type="caution">
    <text evidence="3">The sequence shown here is derived from an EMBL/GenBank/DDBJ whole genome shotgun (WGS) entry which is preliminary data.</text>
</comment>
<keyword evidence="4" id="KW-1185">Reference proteome</keyword>
<dbReference type="Pfam" id="PF02617">
    <property type="entry name" value="ClpS"/>
    <property type="match status" value="1"/>
</dbReference>
<organism evidence="3 4">
    <name type="scientific">Neisseria arctica</name>
    <dbReference type="NCBI Taxonomy" id="1470200"/>
    <lineage>
        <taxon>Bacteria</taxon>
        <taxon>Pseudomonadati</taxon>
        <taxon>Pseudomonadota</taxon>
        <taxon>Betaproteobacteria</taxon>
        <taxon>Neisseriales</taxon>
        <taxon>Neisseriaceae</taxon>
        <taxon>Neisseria</taxon>
    </lineage>
</organism>
<evidence type="ECO:0000313" key="4">
    <source>
        <dbReference type="Proteomes" id="UP000036027"/>
    </source>
</evidence>
<accession>A0A0J0YQG4</accession>